<dbReference type="InterPro" id="IPR035906">
    <property type="entry name" value="MetI-like_sf"/>
</dbReference>
<evidence type="ECO:0000313" key="11">
    <source>
        <dbReference type="Proteomes" id="UP001165962"/>
    </source>
</evidence>
<evidence type="ECO:0000256" key="6">
    <source>
        <dbReference type="ARBA" id="ARBA00022989"/>
    </source>
</evidence>
<evidence type="ECO:0000256" key="4">
    <source>
        <dbReference type="ARBA" id="ARBA00022475"/>
    </source>
</evidence>
<feature type="transmembrane region" description="Helical" evidence="8">
    <location>
        <begin position="98"/>
        <end position="121"/>
    </location>
</feature>
<dbReference type="Proteomes" id="UP001165962">
    <property type="component" value="Unassembled WGS sequence"/>
</dbReference>
<name>A0ABX0JD85_9BACL</name>
<reference evidence="10" key="1">
    <citation type="submission" date="2020-03" db="EMBL/GenBank/DDBJ databases">
        <title>Draft sequencing of Paenibacilllus sp. S3N08.</title>
        <authorList>
            <person name="Kim D.-U."/>
        </authorList>
    </citation>
    <scope>NUCLEOTIDE SEQUENCE</scope>
    <source>
        <strain evidence="10">S3N08</strain>
    </source>
</reference>
<dbReference type="SUPFAM" id="SSF161098">
    <property type="entry name" value="MetI-like"/>
    <property type="match status" value="1"/>
</dbReference>
<comment type="similarity">
    <text evidence="2">Belongs to the binding-protein-dependent transport system permease family. CysTW subfamily.</text>
</comment>
<evidence type="ECO:0000256" key="5">
    <source>
        <dbReference type="ARBA" id="ARBA00022692"/>
    </source>
</evidence>
<organism evidence="10 11">
    <name type="scientific">Paenibacillus agricola</name>
    <dbReference type="NCBI Taxonomy" id="2716264"/>
    <lineage>
        <taxon>Bacteria</taxon>
        <taxon>Bacillati</taxon>
        <taxon>Bacillota</taxon>
        <taxon>Bacilli</taxon>
        <taxon>Bacillales</taxon>
        <taxon>Paenibacillaceae</taxon>
        <taxon>Paenibacillus</taxon>
    </lineage>
</organism>
<evidence type="ECO:0000256" key="2">
    <source>
        <dbReference type="ARBA" id="ARBA00007069"/>
    </source>
</evidence>
<keyword evidence="6 8" id="KW-1133">Transmembrane helix</keyword>
<accession>A0ABX0JD85</accession>
<evidence type="ECO:0000259" key="9">
    <source>
        <dbReference type="PROSITE" id="PS50928"/>
    </source>
</evidence>
<keyword evidence="5 8" id="KW-0812">Transmembrane</keyword>
<evidence type="ECO:0000256" key="1">
    <source>
        <dbReference type="ARBA" id="ARBA00004651"/>
    </source>
</evidence>
<comment type="subcellular location">
    <subcellularLocation>
        <location evidence="1 8">Cell membrane</location>
        <topology evidence="1 8">Multi-pass membrane protein</topology>
    </subcellularLocation>
</comment>
<feature type="transmembrane region" description="Helical" evidence="8">
    <location>
        <begin position="193"/>
        <end position="226"/>
    </location>
</feature>
<feature type="transmembrane region" description="Helical" evidence="8">
    <location>
        <begin position="149"/>
        <end position="172"/>
    </location>
</feature>
<keyword evidence="3 8" id="KW-0813">Transport</keyword>
<feature type="transmembrane region" description="Helical" evidence="8">
    <location>
        <begin position="62"/>
        <end position="86"/>
    </location>
</feature>
<evidence type="ECO:0000256" key="8">
    <source>
        <dbReference type="RuleBase" id="RU363032"/>
    </source>
</evidence>
<sequence length="284" mass="31428">MSKKFAFLSPALLLLVPSLVIILGVFLIPMLYILMQSFQDQHEQFSFENYLTFVKDPYYLSILWRTIKISLLTVITCLVLGYPVALFMAQASPKWRGIVTFAIISPHLVSVVIRNFGWVIILGEKGWINTILLKIGIINEPLKLMYNELGVVIGLADANIVYMVLAIATSLYQIDDSLYKAAGILGARRAQSFFTVTLPLSLPGIIAGTTLVFSLSMSAFVTPALMGGTSVKVLPVIAYEKIMAQLNWPMGAALSFLLLTSTFALVAVFTRIVETKRYKEVFAS</sequence>
<evidence type="ECO:0000256" key="7">
    <source>
        <dbReference type="ARBA" id="ARBA00023136"/>
    </source>
</evidence>
<proteinExistence type="inferred from homology"/>
<dbReference type="PROSITE" id="PS50928">
    <property type="entry name" value="ABC_TM1"/>
    <property type="match status" value="1"/>
</dbReference>
<comment type="caution">
    <text evidence="10">The sequence shown here is derived from an EMBL/GenBank/DDBJ whole genome shotgun (WGS) entry which is preliminary data.</text>
</comment>
<feature type="transmembrane region" description="Helical" evidence="8">
    <location>
        <begin position="246"/>
        <end position="269"/>
    </location>
</feature>
<gene>
    <name evidence="10" type="ORF">G9U52_20290</name>
</gene>
<dbReference type="PANTHER" id="PTHR42929:SF5">
    <property type="entry name" value="ABC TRANSPORTER PERMEASE PROTEIN"/>
    <property type="match status" value="1"/>
</dbReference>
<dbReference type="EMBL" id="JAAOIW010000007">
    <property type="protein sequence ID" value="NHN32184.1"/>
    <property type="molecule type" value="Genomic_DNA"/>
</dbReference>
<feature type="transmembrane region" description="Helical" evidence="8">
    <location>
        <begin position="12"/>
        <end position="35"/>
    </location>
</feature>
<dbReference type="PANTHER" id="PTHR42929">
    <property type="entry name" value="INNER MEMBRANE ABC TRANSPORTER PERMEASE PROTEIN YDCU-RELATED-RELATED"/>
    <property type="match status" value="1"/>
</dbReference>
<dbReference type="Gene3D" id="1.10.3720.10">
    <property type="entry name" value="MetI-like"/>
    <property type="match status" value="1"/>
</dbReference>
<dbReference type="InterPro" id="IPR000515">
    <property type="entry name" value="MetI-like"/>
</dbReference>
<feature type="domain" description="ABC transmembrane type-1" evidence="9">
    <location>
        <begin position="63"/>
        <end position="269"/>
    </location>
</feature>
<dbReference type="Pfam" id="PF00528">
    <property type="entry name" value="BPD_transp_1"/>
    <property type="match status" value="1"/>
</dbReference>
<dbReference type="CDD" id="cd06261">
    <property type="entry name" value="TM_PBP2"/>
    <property type="match status" value="1"/>
</dbReference>
<keyword evidence="7 8" id="KW-0472">Membrane</keyword>
<evidence type="ECO:0000313" key="10">
    <source>
        <dbReference type="EMBL" id="NHN32184.1"/>
    </source>
</evidence>
<evidence type="ECO:0000256" key="3">
    <source>
        <dbReference type="ARBA" id="ARBA00022448"/>
    </source>
</evidence>
<keyword evidence="11" id="KW-1185">Reference proteome</keyword>
<protein>
    <submittedName>
        <fullName evidence="10">ABC transporter permease</fullName>
    </submittedName>
</protein>
<keyword evidence="4" id="KW-1003">Cell membrane</keyword>
<dbReference type="RefSeq" id="WP_166152454.1">
    <property type="nucleotide sequence ID" value="NZ_JAAOIW010000007.1"/>
</dbReference>